<reference evidence="2 3" key="2">
    <citation type="submission" date="2018-11" db="EMBL/GenBank/DDBJ databases">
        <authorList>
            <consortium name="Pathogen Informatics"/>
        </authorList>
    </citation>
    <scope>NUCLEOTIDE SEQUENCE [LARGE SCALE GENOMIC DNA]</scope>
    <source>
        <strain evidence="2 3">MHpl1</strain>
    </source>
</reference>
<evidence type="ECO:0000313" key="2">
    <source>
        <dbReference type="EMBL" id="VDO76299.1"/>
    </source>
</evidence>
<keyword evidence="1" id="KW-0732">Signal</keyword>
<accession>A0A0N4X4K7</accession>
<evidence type="ECO:0000313" key="4">
    <source>
        <dbReference type="WBParaSite" id="HPLM_0001929901-mRNA-1"/>
    </source>
</evidence>
<protein>
    <submittedName>
        <fullName evidence="4">Secreted protein</fullName>
    </submittedName>
</protein>
<organism evidence="4">
    <name type="scientific">Haemonchus placei</name>
    <name type="common">Barber's pole worm</name>
    <dbReference type="NCBI Taxonomy" id="6290"/>
    <lineage>
        <taxon>Eukaryota</taxon>
        <taxon>Metazoa</taxon>
        <taxon>Ecdysozoa</taxon>
        <taxon>Nematoda</taxon>
        <taxon>Chromadorea</taxon>
        <taxon>Rhabditida</taxon>
        <taxon>Rhabditina</taxon>
        <taxon>Rhabditomorpha</taxon>
        <taxon>Strongyloidea</taxon>
        <taxon>Trichostrongylidae</taxon>
        <taxon>Haemonchus</taxon>
    </lineage>
</organism>
<evidence type="ECO:0000256" key="1">
    <source>
        <dbReference type="SAM" id="SignalP"/>
    </source>
</evidence>
<gene>
    <name evidence="2" type="ORF">HPLM_LOCUS19291</name>
</gene>
<keyword evidence="3" id="KW-1185">Reference proteome</keyword>
<evidence type="ECO:0000313" key="3">
    <source>
        <dbReference type="Proteomes" id="UP000268014"/>
    </source>
</evidence>
<dbReference type="WBParaSite" id="HPLM_0001929901-mRNA-1">
    <property type="protein sequence ID" value="HPLM_0001929901-mRNA-1"/>
    <property type="gene ID" value="HPLM_0001929901"/>
</dbReference>
<dbReference type="AlphaFoldDB" id="A0A0N4X4K7"/>
<dbReference type="Proteomes" id="UP000268014">
    <property type="component" value="Unassembled WGS sequence"/>
</dbReference>
<proteinExistence type="predicted"/>
<feature type="chain" id="PRO_5043124263" evidence="1">
    <location>
        <begin position="21"/>
        <end position="65"/>
    </location>
</feature>
<sequence length="65" mass="7546">MTWCNASSVWIAQVLDLVWVRETVSLMRLKVTGSGTREYNVVERRDRHAKLMSKLCVTWLALMCC</sequence>
<dbReference type="EMBL" id="UZAF01021194">
    <property type="protein sequence ID" value="VDO76299.1"/>
    <property type="molecule type" value="Genomic_DNA"/>
</dbReference>
<reference evidence="4" key="1">
    <citation type="submission" date="2017-02" db="UniProtKB">
        <authorList>
            <consortium name="WormBaseParasite"/>
        </authorList>
    </citation>
    <scope>IDENTIFICATION</scope>
</reference>
<feature type="signal peptide" evidence="1">
    <location>
        <begin position="1"/>
        <end position="20"/>
    </location>
</feature>
<name>A0A0N4X4K7_HAEPC</name>